<dbReference type="AlphaFoldDB" id="A0A2V1GZT0"/>
<dbReference type="GO" id="GO:0005886">
    <property type="term" value="C:plasma membrane"/>
    <property type="evidence" value="ECO:0007669"/>
    <property type="project" value="UniProtKB-SubCell"/>
</dbReference>
<dbReference type="NCBIfam" id="TIGR00427">
    <property type="entry name" value="NAAT family transporter"/>
    <property type="match status" value="1"/>
</dbReference>
<protein>
    <recommendedName>
        <fullName evidence="7">UPF0056 membrane protein</fullName>
    </recommendedName>
</protein>
<evidence type="ECO:0000256" key="4">
    <source>
        <dbReference type="ARBA" id="ARBA00022692"/>
    </source>
</evidence>
<dbReference type="Proteomes" id="UP000244906">
    <property type="component" value="Unassembled WGS sequence"/>
</dbReference>
<feature type="transmembrane region" description="Helical" evidence="7">
    <location>
        <begin position="43"/>
        <end position="64"/>
    </location>
</feature>
<gene>
    <name evidence="8" type="ORF">DC094_11335</name>
</gene>
<keyword evidence="9" id="KW-1185">Reference proteome</keyword>
<proteinExistence type="inferred from homology"/>
<sequence length="197" mass="21603">MDIFAAAVTLFLILDPLGNIPVFLSILKDLPEERRCKVLLRELFISLAILLLFLFSGQWVLEFLGLRQETVSIAGGIILLMIAIRMVFPPVEGGIMGDTPEGEPFIVPLAVPMISGPSILATLILMANQYPGKHMELTIALLMAWGATTIILLSSAMLNRFLGERGLIALERLMGMILVMLGVQMFLDGLAVYLHLV</sequence>
<dbReference type="InterPro" id="IPR002771">
    <property type="entry name" value="Multi_antbiot-R_MarC"/>
</dbReference>
<keyword evidence="3" id="KW-1003">Cell membrane</keyword>
<name>A0A2V1GZT0_9GAMM</name>
<accession>A0A2V1GZT0</accession>
<dbReference type="PANTHER" id="PTHR33508">
    <property type="entry name" value="UPF0056 MEMBRANE PROTEIN YHCE"/>
    <property type="match status" value="1"/>
</dbReference>
<dbReference type="NCBIfam" id="NF008010">
    <property type="entry name" value="PRK10739.1"/>
    <property type="match status" value="1"/>
</dbReference>
<dbReference type="Pfam" id="PF01914">
    <property type="entry name" value="MarC"/>
    <property type="match status" value="1"/>
</dbReference>
<dbReference type="EMBL" id="QDDL01000004">
    <property type="protein sequence ID" value="PVZ68841.1"/>
    <property type="molecule type" value="Genomic_DNA"/>
</dbReference>
<evidence type="ECO:0000313" key="8">
    <source>
        <dbReference type="EMBL" id="PVZ68841.1"/>
    </source>
</evidence>
<feature type="transmembrane region" description="Helical" evidence="7">
    <location>
        <begin position="173"/>
        <end position="196"/>
    </location>
</feature>
<feature type="transmembrane region" description="Helical" evidence="7">
    <location>
        <begin position="139"/>
        <end position="161"/>
    </location>
</feature>
<feature type="transmembrane region" description="Helical" evidence="7">
    <location>
        <begin position="108"/>
        <end position="127"/>
    </location>
</feature>
<keyword evidence="6 7" id="KW-0472">Membrane</keyword>
<evidence type="ECO:0000256" key="6">
    <source>
        <dbReference type="ARBA" id="ARBA00023136"/>
    </source>
</evidence>
<evidence type="ECO:0000313" key="9">
    <source>
        <dbReference type="Proteomes" id="UP000244906"/>
    </source>
</evidence>
<comment type="subcellular location">
    <subcellularLocation>
        <location evidence="1 7">Cell membrane</location>
        <topology evidence="1 7">Multi-pass membrane protein</topology>
    </subcellularLocation>
</comment>
<dbReference type="PANTHER" id="PTHR33508:SF10">
    <property type="entry name" value="UPF0056 INNER MEMBRANE PROTEIN YHGN"/>
    <property type="match status" value="1"/>
</dbReference>
<comment type="caution">
    <text evidence="7">Lacks conserved residue(s) required for the propagation of feature annotation.</text>
</comment>
<dbReference type="OrthoDB" id="21094at2"/>
<comment type="caution">
    <text evidence="8">The sequence shown here is derived from an EMBL/GenBank/DDBJ whole genome shotgun (WGS) entry which is preliminary data.</text>
</comment>
<reference evidence="8 9" key="1">
    <citation type="submission" date="2018-04" db="EMBL/GenBank/DDBJ databases">
        <title>Thalassorhabdus spongiae gen. nov., sp. nov., isolated from a marine sponge in South-West Iceland.</title>
        <authorList>
            <person name="Knobloch S."/>
            <person name="Daussin A."/>
            <person name="Johannsson R."/>
            <person name="Marteinsson V.T."/>
        </authorList>
    </citation>
    <scope>NUCLEOTIDE SEQUENCE [LARGE SCALE GENOMIC DNA]</scope>
    <source>
        <strain evidence="8 9">Hp12</strain>
    </source>
</reference>
<evidence type="ECO:0000256" key="3">
    <source>
        <dbReference type="ARBA" id="ARBA00022475"/>
    </source>
</evidence>
<evidence type="ECO:0000256" key="5">
    <source>
        <dbReference type="ARBA" id="ARBA00022989"/>
    </source>
</evidence>
<keyword evidence="5 7" id="KW-1133">Transmembrane helix</keyword>
<evidence type="ECO:0000256" key="2">
    <source>
        <dbReference type="ARBA" id="ARBA00009784"/>
    </source>
</evidence>
<feature type="transmembrane region" description="Helical" evidence="7">
    <location>
        <begin position="71"/>
        <end position="88"/>
    </location>
</feature>
<organism evidence="8 9">
    <name type="scientific">Pelagibaculum spongiae</name>
    <dbReference type="NCBI Taxonomy" id="2080658"/>
    <lineage>
        <taxon>Bacteria</taxon>
        <taxon>Pseudomonadati</taxon>
        <taxon>Pseudomonadota</taxon>
        <taxon>Gammaproteobacteria</taxon>
        <taxon>Oceanospirillales</taxon>
        <taxon>Pelagibaculum</taxon>
    </lineage>
</organism>
<evidence type="ECO:0000256" key="1">
    <source>
        <dbReference type="ARBA" id="ARBA00004651"/>
    </source>
</evidence>
<comment type="similarity">
    <text evidence="2 7">Belongs to the UPF0056 (MarC) family.</text>
</comment>
<dbReference type="RefSeq" id="WP_116687226.1">
    <property type="nucleotide sequence ID" value="NZ_CAWNYD010000004.1"/>
</dbReference>
<evidence type="ECO:0000256" key="7">
    <source>
        <dbReference type="RuleBase" id="RU362048"/>
    </source>
</evidence>
<keyword evidence="4 7" id="KW-0812">Transmembrane</keyword>